<dbReference type="Gene3D" id="3.40.140.10">
    <property type="entry name" value="Cytidine Deaminase, domain 2"/>
    <property type="match status" value="1"/>
</dbReference>
<dbReference type="EMBL" id="BRXZ01002654">
    <property type="protein sequence ID" value="GMH67251.1"/>
    <property type="molecule type" value="Genomic_DNA"/>
</dbReference>
<sequence>MVDPLGNGGHGTIVSTGSEEARIQGFTGNALQTDVVKAIQGRARKERSGSGGYLCTGMECYVGGKEPNHYDAMALSHARVGKVVFGKWDGGKGGMGGTKWKGLKGVQDIEDTNHTYRVFFAKAPA</sequence>
<accession>A0A9W7A793</accession>
<keyword evidence="2" id="KW-1185">Reference proteome</keyword>
<dbReference type="OrthoDB" id="3180714at2759"/>
<protein>
    <submittedName>
        <fullName evidence="1">Uncharacterized protein</fullName>
    </submittedName>
</protein>
<reference evidence="1" key="1">
    <citation type="submission" date="2022-07" db="EMBL/GenBank/DDBJ databases">
        <title>Genome analysis of Parmales, a sister group of diatoms, reveals the evolutionary specialization of diatoms from phago-mixotrophs to photoautotrophs.</title>
        <authorList>
            <person name="Ban H."/>
            <person name="Sato S."/>
            <person name="Yoshikawa S."/>
            <person name="Kazumasa Y."/>
            <person name="Nakamura Y."/>
            <person name="Ichinomiya M."/>
            <person name="Saitoh K."/>
            <person name="Sato N."/>
            <person name="Blanc-Mathieu R."/>
            <person name="Endo H."/>
            <person name="Kuwata A."/>
            <person name="Ogata H."/>
        </authorList>
    </citation>
    <scope>NUCLEOTIDE SEQUENCE</scope>
</reference>
<dbReference type="Proteomes" id="UP001165082">
    <property type="component" value="Unassembled WGS sequence"/>
</dbReference>
<comment type="caution">
    <text evidence="1">The sequence shown here is derived from an EMBL/GenBank/DDBJ whole genome shotgun (WGS) entry which is preliminary data.</text>
</comment>
<proteinExistence type="predicted"/>
<evidence type="ECO:0000313" key="2">
    <source>
        <dbReference type="Proteomes" id="UP001165082"/>
    </source>
</evidence>
<dbReference type="AlphaFoldDB" id="A0A9W7A793"/>
<gene>
    <name evidence="1" type="ORF">TrRE_jg5403</name>
</gene>
<organism evidence="1 2">
    <name type="scientific">Triparma retinervis</name>
    <dbReference type="NCBI Taxonomy" id="2557542"/>
    <lineage>
        <taxon>Eukaryota</taxon>
        <taxon>Sar</taxon>
        <taxon>Stramenopiles</taxon>
        <taxon>Ochrophyta</taxon>
        <taxon>Bolidophyceae</taxon>
        <taxon>Parmales</taxon>
        <taxon>Triparmaceae</taxon>
        <taxon>Triparma</taxon>
    </lineage>
</organism>
<evidence type="ECO:0000313" key="1">
    <source>
        <dbReference type="EMBL" id="GMH67251.1"/>
    </source>
</evidence>
<name>A0A9W7A793_9STRA</name>